<dbReference type="AlphaFoldDB" id="A0A2P8DJL2"/>
<evidence type="ECO:0000256" key="1">
    <source>
        <dbReference type="SAM" id="SignalP"/>
    </source>
</evidence>
<proteinExistence type="predicted"/>
<feature type="domain" description="DUF1023" evidence="2">
    <location>
        <begin position="51"/>
        <end position="222"/>
    </location>
</feature>
<feature type="chain" id="PRO_5015192740" evidence="1">
    <location>
        <begin position="22"/>
        <end position="272"/>
    </location>
</feature>
<keyword evidence="3" id="KW-0378">Hydrolase</keyword>
<reference evidence="3 4" key="1">
    <citation type="submission" date="2018-03" db="EMBL/GenBank/DDBJ databases">
        <title>Genomic Encyclopedia of Archaeal and Bacterial Type Strains, Phase II (KMG-II): from individual species to whole genera.</title>
        <authorList>
            <person name="Goeker M."/>
        </authorList>
    </citation>
    <scope>NUCLEOTIDE SEQUENCE [LARGE SCALE GENOMIC DNA]</scope>
    <source>
        <strain evidence="3 4">DSM 45312</strain>
    </source>
</reference>
<dbReference type="InterPro" id="IPR029058">
    <property type="entry name" value="AB_hydrolase_fold"/>
</dbReference>
<accession>A0A2P8DJL2</accession>
<dbReference type="InterPro" id="IPR010427">
    <property type="entry name" value="DUF1023"/>
</dbReference>
<keyword evidence="4" id="KW-1185">Reference proteome</keyword>
<dbReference type="Gene3D" id="3.40.50.1820">
    <property type="entry name" value="alpha/beta hydrolase"/>
    <property type="match status" value="1"/>
</dbReference>
<feature type="signal peptide" evidence="1">
    <location>
        <begin position="1"/>
        <end position="21"/>
    </location>
</feature>
<sequence length="272" mass="28276">MPSVRTIVFSGLVLLALGAGAPPSVRLPEPPPEPLRYEPVAVDGGTVLADDPAGTGRVVQALGDVDDADHIAVVVPGTGQNRDNFRTNGSADDSAVPLANGRALYREARLRDPDAKVAVVVWLGYQPPQMFDPRAAVNGQAAVGADELARFRTRLPADAHVTLVCHSYGTVVCGRAATRPGVADDVVALASPGMGVDRAADIRADVWATRTEDDWIRLVPGVRAGSMGHGADPMAPEFGARTFDPGTINGHSSYYTPGSDALATTARVVLGA</sequence>
<evidence type="ECO:0000313" key="3">
    <source>
        <dbReference type="EMBL" id="PSK97378.1"/>
    </source>
</evidence>
<dbReference type="EMBL" id="PYGA01000008">
    <property type="protein sequence ID" value="PSK97378.1"/>
    <property type="molecule type" value="Genomic_DNA"/>
</dbReference>
<comment type="caution">
    <text evidence="3">The sequence shown here is derived from an EMBL/GenBank/DDBJ whole genome shotgun (WGS) entry which is preliminary data.</text>
</comment>
<dbReference type="RefSeq" id="WP_106583275.1">
    <property type="nucleotide sequence ID" value="NZ_PYGA01000008.1"/>
</dbReference>
<evidence type="ECO:0000259" key="2">
    <source>
        <dbReference type="Pfam" id="PF06259"/>
    </source>
</evidence>
<protein>
    <submittedName>
        <fullName evidence="3">Alpha/beta hydrolase family protein</fullName>
    </submittedName>
</protein>
<keyword evidence="1" id="KW-0732">Signal</keyword>
<name>A0A2P8DJL2_9ACTN</name>
<dbReference type="SUPFAM" id="SSF53474">
    <property type="entry name" value="alpha/beta-Hydrolases"/>
    <property type="match status" value="1"/>
</dbReference>
<dbReference type="Pfam" id="PF06259">
    <property type="entry name" value="Abhydrolase_8"/>
    <property type="match status" value="1"/>
</dbReference>
<gene>
    <name evidence="3" type="ORF">CLV63_10896</name>
</gene>
<dbReference type="OrthoDB" id="5170249at2"/>
<organism evidence="3 4">
    <name type="scientific">Murinocardiopsis flavida</name>
    <dbReference type="NCBI Taxonomy" id="645275"/>
    <lineage>
        <taxon>Bacteria</taxon>
        <taxon>Bacillati</taxon>
        <taxon>Actinomycetota</taxon>
        <taxon>Actinomycetes</taxon>
        <taxon>Streptosporangiales</taxon>
        <taxon>Nocardiopsidaceae</taxon>
        <taxon>Murinocardiopsis</taxon>
    </lineage>
</organism>
<dbReference type="Proteomes" id="UP000240542">
    <property type="component" value="Unassembled WGS sequence"/>
</dbReference>
<dbReference type="GO" id="GO:0016787">
    <property type="term" value="F:hydrolase activity"/>
    <property type="evidence" value="ECO:0007669"/>
    <property type="project" value="UniProtKB-KW"/>
</dbReference>
<evidence type="ECO:0000313" key="4">
    <source>
        <dbReference type="Proteomes" id="UP000240542"/>
    </source>
</evidence>